<dbReference type="InterPro" id="IPR003141">
    <property type="entry name" value="Pol/His_phosphatase_N"/>
</dbReference>
<dbReference type="SMART" id="SM00481">
    <property type="entry name" value="POLIIIAc"/>
    <property type="match status" value="1"/>
</dbReference>
<dbReference type="EMBL" id="SLZV01000005">
    <property type="protein sequence ID" value="TCS69125.1"/>
    <property type="molecule type" value="Genomic_DNA"/>
</dbReference>
<dbReference type="Proteomes" id="UP000702954">
    <property type="component" value="Unassembled WGS sequence"/>
</dbReference>
<dbReference type="GO" id="GO:0035312">
    <property type="term" value="F:5'-3' DNA exonuclease activity"/>
    <property type="evidence" value="ECO:0007669"/>
    <property type="project" value="TreeGrafter"/>
</dbReference>
<evidence type="ECO:0000313" key="5">
    <source>
        <dbReference type="Proteomes" id="UP000702954"/>
    </source>
</evidence>
<protein>
    <submittedName>
        <fullName evidence="3">Putative metal-dependent phosphoesterase TrpH</fullName>
    </submittedName>
</protein>
<accession>A0A4R3JTU9</accession>
<dbReference type="Proteomes" id="UP000294613">
    <property type="component" value="Unassembled WGS sequence"/>
</dbReference>
<dbReference type="EMBL" id="BHEO01000002">
    <property type="protein sequence ID" value="GBU03622.1"/>
    <property type="molecule type" value="Genomic_DNA"/>
</dbReference>
<sequence>MREKISFEINKNTDGILEAEVLISEPLEVLSIMLDVEQVEMLMGYLFLQDESGKIRFQKLLGYSERVIQIGSSSECTTIGGVPGKIGQGSWKLTLCIFTEEVRKYLGAQTIPVTFEITGEKKEIKESIGEECWVSEEQKCPLYYDQFSWNQKFNGEERWYKGDFHTHTRLSDGKETVANAMEKAKQMQMDFYVPTEHNVIHTGWKHTEVMIVPGVEVTAEKGHCNLFGIDRLPSRIKEIICRPASEQAETWVTEILQEAAERGWLVSINHPFLHVWKWKFHSIPLRMVQFLEIVNDPTYEYAKESNEKAIRFLDLLWQEGYRIYGIGGSDSHNLIEERYDGALEPSVAGDPGTHVFSKGLTPTKLLQNLRKGHIYVSRYCTLEVEITADGETYLPGEHIPVGTKEAVRIQYQVVIRGLEECPVVYAVINRVRMGMELTEIEKGVYEAKTEILFSAGEYEWMRLDVRKEDGTFLGYVNPIYHGAKTPQCKTFGEMVQKASGMI</sequence>
<proteinExistence type="predicted"/>
<comment type="caution">
    <text evidence="3">The sequence shown here is derived from an EMBL/GenBank/DDBJ whole genome shotgun (WGS) entry which is preliminary data.</text>
</comment>
<gene>
    <name evidence="3" type="ORF">EDD74_105113</name>
    <name evidence="2" type="ORF">FAEUMB_01630</name>
</gene>
<dbReference type="NCBIfam" id="NF038032">
    <property type="entry name" value="CehA_McbA_metalo"/>
    <property type="match status" value="1"/>
</dbReference>
<keyword evidence="5" id="KW-1185">Reference proteome</keyword>
<organism evidence="3 4">
    <name type="scientific">Faecalimonas umbilicata</name>
    <dbReference type="NCBI Taxonomy" id="1912855"/>
    <lineage>
        <taxon>Bacteria</taxon>
        <taxon>Bacillati</taxon>
        <taxon>Bacillota</taxon>
        <taxon>Clostridia</taxon>
        <taxon>Lachnospirales</taxon>
        <taxon>Lachnospiraceae</taxon>
        <taxon>Faecalimonas</taxon>
    </lineage>
</organism>
<dbReference type="GO" id="GO:0004534">
    <property type="term" value="F:5'-3' RNA exonuclease activity"/>
    <property type="evidence" value="ECO:0007669"/>
    <property type="project" value="TreeGrafter"/>
</dbReference>
<feature type="domain" description="Polymerase/histidinol phosphatase N-terminal" evidence="1">
    <location>
        <begin position="162"/>
        <end position="221"/>
    </location>
</feature>
<dbReference type="SUPFAM" id="SSF89550">
    <property type="entry name" value="PHP domain-like"/>
    <property type="match status" value="1"/>
</dbReference>
<dbReference type="RefSeq" id="WP_116440940.1">
    <property type="nucleotide sequence ID" value="NZ_BHEO01000002.1"/>
</dbReference>
<reference evidence="3 4" key="2">
    <citation type="submission" date="2019-03" db="EMBL/GenBank/DDBJ databases">
        <title>Genomic Encyclopedia of Type Strains, Phase IV (KMG-IV): sequencing the most valuable type-strain genomes for metagenomic binning, comparative biology and taxonomic classification.</title>
        <authorList>
            <person name="Goeker M."/>
        </authorList>
    </citation>
    <scope>NUCLEOTIDE SEQUENCE [LARGE SCALE GENOMIC DNA]</scope>
    <source>
        <strain evidence="3 4">DSM 103426</strain>
    </source>
</reference>
<dbReference type="PANTHER" id="PTHR42924:SF3">
    <property type="entry name" value="POLYMERASE_HISTIDINOL PHOSPHATASE N-TERMINAL DOMAIN-CONTAINING PROTEIN"/>
    <property type="match status" value="1"/>
</dbReference>
<dbReference type="AlphaFoldDB" id="A0A4R3JTU9"/>
<evidence type="ECO:0000259" key="1">
    <source>
        <dbReference type="SMART" id="SM00481"/>
    </source>
</evidence>
<dbReference type="InterPro" id="IPR016195">
    <property type="entry name" value="Pol/histidinol_Pase-like"/>
</dbReference>
<dbReference type="InterPro" id="IPR052018">
    <property type="entry name" value="PHP_domain"/>
</dbReference>
<evidence type="ECO:0000313" key="2">
    <source>
        <dbReference type="EMBL" id="GBU03622.1"/>
    </source>
</evidence>
<evidence type="ECO:0000313" key="3">
    <source>
        <dbReference type="EMBL" id="TCS69125.1"/>
    </source>
</evidence>
<reference evidence="2 5" key="1">
    <citation type="journal article" date="2018" name="Int. J. Syst. Evol. Microbiol.">
        <title>Draft Genome Sequence of Faecalimonas umbilicata JCM 30896T, an Acetate-Producing Bacterium Isolated from Human Feces.</title>
        <authorList>
            <person name="Sakamoto M."/>
            <person name="Ikeyama N."/>
            <person name="Yuki M."/>
            <person name="Ohkuma M."/>
        </authorList>
    </citation>
    <scope>NUCLEOTIDE SEQUENCE [LARGE SCALE GENOMIC DNA]</scope>
    <source>
        <strain evidence="2 5">EGH7</strain>
    </source>
</reference>
<name>A0A4R3JTU9_9FIRM</name>
<dbReference type="Gene3D" id="3.20.20.140">
    <property type="entry name" value="Metal-dependent hydrolases"/>
    <property type="match status" value="1"/>
</dbReference>
<dbReference type="PANTHER" id="PTHR42924">
    <property type="entry name" value="EXONUCLEASE"/>
    <property type="match status" value="1"/>
</dbReference>
<evidence type="ECO:0000313" key="4">
    <source>
        <dbReference type="Proteomes" id="UP000294613"/>
    </source>
</evidence>